<dbReference type="GeneTree" id="ENSGT00940000155093"/>
<feature type="compositionally biased region" description="Basic and acidic residues" evidence="4">
    <location>
        <begin position="1826"/>
        <end position="1836"/>
    </location>
</feature>
<feature type="region of interest" description="Disordered" evidence="4">
    <location>
        <begin position="1248"/>
        <end position="1270"/>
    </location>
</feature>
<dbReference type="GO" id="GO:0000785">
    <property type="term" value="C:chromatin"/>
    <property type="evidence" value="ECO:0007669"/>
    <property type="project" value="TreeGrafter"/>
</dbReference>
<dbReference type="Pfam" id="PF00249">
    <property type="entry name" value="Myb_DNA-binding"/>
    <property type="match status" value="2"/>
</dbReference>
<reference evidence="7" key="1">
    <citation type="submission" date="2025-08" db="UniProtKB">
        <authorList>
            <consortium name="Ensembl"/>
        </authorList>
    </citation>
    <scope>IDENTIFICATION</scope>
</reference>
<feature type="region of interest" description="Disordered" evidence="4">
    <location>
        <begin position="612"/>
        <end position="780"/>
    </location>
</feature>
<feature type="region of interest" description="Disordered" evidence="4">
    <location>
        <begin position="1719"/>
        <end position="1923"/>
    </location>
</feature>
<feature type="compositionally biased region" description="Basic and acidic residues" evidence="4">
    <location>
        <begin position="65"/>
        <end position="77"/>
    </location>
</feature>
<dbReference type="InterPro" id="IPR009057">
    <property type="entry name" value="Homeodomain-like_sf"/>
</dbReference>
<feature type="compositionally biased region" description="Basic and acidic residues" evidence="4">
    <location>
        <begin position="471"/>
        <end position="486"/>
    </location>
</feature>
<feature type="domain" description="HTH myb-type" evidence="6">
    <location>
        <begin position="573"/>
        <end position="609"/>
    </location>
</feature>
<feature type="compositionally biased region" description="Low complexity" evidence="4">
    <location>
        <begin position="2247"/>
        <end position="2275"/>
    </location>
</feature>
<dbReference type="PANTHER" id="PTHR13992">
    <property type="entry name" value="NUCLEAR RECEPTOR CO-REPRESSOR RELATED NCOR"/>
    <property type="match status" value="1"/>
</dbReference>
<feature type="region of interest" description="Disordered" evidence="4">
    <location>
        <begin position="1576"/>
        <end position="1677"/>
    </location>
</feature>
<dbReference type="Gene3D" id="1.20.5.430">
    <property type="match status" value="1"/>
</dbReference>
<feature type="compositionally biased region" description="Basic and acidic residues" evidence="4">
    <location>
        <begin position="1728"/>
        <end position="1743"/>
    </location>
</feature>
<dbReference type="GO" id="GO:0005654">
    <property type="term" value="C:nucleoplasm"/>
    <property type="evidence" value="ECO:0007669"/>
    <property type="project" value="UniProtKB-ARBA"/>
</dbReference>
<feature type="compositionally biased region" description="Low complexity" evidence="4">
    <location>
        <begin position="1"/>
        <end position="16"/>
    </location>
</feature>
<evidence type="ECO:0000256" key="3">
    <source>
        <dbReference type="SAM" id="Coils"/>
    </source>
</evidence>
<dbReference type="Gene3D" id="1.20.58.1880">
    <property type="match status" value="1"/>
</dbReference>
<feature type="compositionally biased region" description="Basic and acidic residues" evidence="4">
    <location>
        <begin position="696"/>
        <end position="714"/>
    </location>
</feature>
<keyword evidence="8" id="KW-1185">Reference proteome</keyword>
<feature type="compositionally biased region" description="Polar residues" evidence="4">
    <location>
        <begin position="2152"/>
        <end position="2182"/>
    </location>
</feature>
<dbReference type="FunFam" id="1.10.10.60:FF:000026">
    <property type="entry name" value="Nuclear receptor corepressor 2 isoform 1"/>
    <property type="match status" value="1"/>
</dbReference>
<feature type="compositionally biased region" description="Polar residues" evidence="4">
    <location>
        <begin position="2217"/>
        <end position="2233"/>
    </location>
</feature>
<dbReference type="GO" id="GO:0032991">
    <property type="term" value="C:protein-containing complex"/>
    <property type="evidence" value="ECO:0007669"/>
    <property type="project" value="UniProtKB-ARBA"/>
</dbReference>
<feature type="compositionally biased region" description="Basic and acidic residues" evidence="4">
    <location>
        <begin position="736"/>
        <end position="763"/>
    </location>
</feature>
<feature type="compositionally biased region" description="Basic and acidic residues" evidence="4">
    <location>
        <begin position="437"/>
        <end position="460"/>
    </location>
</feature>
<feature type="compositionally biased region" description="Basic and acidic residues" evidence="4">
    <location>
        <begin position="2045"/>
        <end position="2058"/>
    </location>
</feature>
<feature type="region of interest" description="Disordered" evidence="4">
    <location>
        <begin position="1939"/>
        <end position="2067"/>
    </location>
</feature>
<evidence type="ECO:0000256" key="2">
    <source>
        <dbReference type="ARBA" id="ARBA00023054"/>
    </source>
</evidence>
<dbReference type="InterPro" id="IPR051571">
    <property type="entry name" value="N-CoR_corepressor"/>
</dbReference>
<feature type="compositionally biased region" description="Low complexity" evidence="4">
    <location>
        <begin position="1898"/>
        <end position="1921"/>
    </location>
</feature>
<keyword evidence="2 3" id="KW-0175">Coiled coil</keyword>
<evidence type="ECO:0000256" key="1">
    <source>
        <dbReference type="ARBA" id="ARBA00010097"/>
    </source>
</evidence>
<feature type="coiled-coil region" evidence="3">
    <location>
        <begin position="170"/>
        <end position="197"/>
    </location>
</feature>
<dbReference type="Ensembl" id="ENSNBRT00000020619.1">
    <property type="protein sequence ID" value="ENSNBRP00000020084.1"/>
    <property type="gene ID" value="ENSNBRG00000015194.1"/>
</dbReference>
<dbReference type="Gene3D" id="1.10.10.60">
    <property type="entry name" value="Homeodomain-like"/>
    <property type="match status" value="1"/>
</dbReference>
<dbReference type="GO" id="GO:0000122">
    <property type="term" value="P:negative regulation of transcription by RNA polymerase II"/>
    <property type="evidence" value="ECO:0007669"/>
    <property type="project" value="TreeGrafter"/>
</dbReference>
<feature type="compositionally biased region" description="Low complexity" evidence="4">
    <location>
        <begin position="1837"/>
        <end position="1850"/>
    </location>
</feature>
<feature type="compositionally biased region" description="Low complexity" evidence="4">
    <location>
        <begin position="1744"/>
        <end position="1756"/>
    </location>
</feature>
<dbReference type="InterPro" id="IPR001005">
    <property type="entry name" value="SANT/Myb"/>
</dbReference>
<feature type="region of interest" description="Disordered" evidence="4">
    <location>
        <begin position="1"/>
        <end position="77"/>
    </location>
</feature>
<dbReference type="PANTHER" id="PTHR13992:SF5">
    <property type="entry name" value="NUCLEAR RECEPTOR COREPRESSOR 1"/>
    <property type="match status" value="1"/>
</dbReference>
<feature type="compositionally biased region" description="Polar residues" evidence="4">
    <location>
        <begin position="2092"/>
        <end position="2101"/>
    </location>
</feature>
<organism evidence="7 8">
    <name type="scientific">Neolamprologus brichardi</name>
    <name type="common">Fairy cichlid</name>
    <name type="synonym">Lamprologus brichardi</name>
    <dbReference type="NCBI Taxonomy" id="32507"/>
    <lineage>
        <taxon>Eukaryota</taxon>
        <taxon>Metazoa</taxon>
        <taxon>Chordata</taxon>
        <taxon>Craniata</taxon>
        <taxon>Vertebrata</taxon>
        <taxon>Euteleostomi</taxon>
        <taxon>Actinopterygii</taxon>
        <taxon>Neopterygii</taxon>
        <taxon>Teleostei</taxon>
        <taxon>Neoteleostei</taxon>
        <taxon>Acanthomorphata</taxon>
        <taxon>Ovalentaria</taxon>
        <taxon>Cichlomorphae</taxon>
        <taxon>Cichliformes</taxon>
        <taxon>Cichlidae</taxon>
        <taxon>African cichlids</taxon>
        <taxon>Pseudocrenilabrinae</taxon>
        <taxon>Lamprologini</taxon>
        <taxon>Neolamprologus</taxon>
    </lineage>
</organism>
<accession>A0A3Q4MUZ0</accession>
<dbReference type="SMART" id="SM00717">
    <property type="entry name" value="SANT"/>
    <property type="match status" value="2"/>
</dbReference>
<dbReference type="InterPro" id="IPR017930">
    <property type="entry name" value="Myb_dom"/>
</dbReference>
<name>A0A3Q4MUZ0_NEOBR</name>
<feature type="compositionally biased region" description="Basic and acidic residues" evidence="4">
    <location>
        <begin position="1789"/>
        <end position="1806"/>
    </location>
</feature>
<feature type="compositionally biased region" description="Low complexity" evidence="4">
    <location>
        <begin position="1951"/>
        <end position="1968"/>
    </location>
</feature>
<feature type="compositionally biased region" description="Acidic residues" evidence="4">
    <location>
        <begin position="629"/>
        <end position="643"/>
    </location>
</feature>
<evidence type="ECO:0000256" key="4">
    <source>
        <dbReference type="SAM" id="MobiDB-lite"/>
    </source>
</evidence>
<feature type="compositionally biased region" description="Polar residues" evidence="4">
    <location>
        <begin position="2110"/>
        <end position="2128"/>
    </location>
</feature>
<feature type="region of interest" description="Disordered" evidence="4">
    <location>
        <begin position="420"/>
        <end position="572"/>
    </location>
</feature>
<feature type="compositionally biased region" description="Basic and acidic residues" evidence="4">
    <location>
        <begin position="1609"/>
        <end position="1640"/>
    </location>
</feature>
<feature type="compositionally biased region" description="Polar residues" evidence="4">
    <location>
        <begin position="495"/>
        <end position="507"/>
    </location>
</feature>
<feature type="domain" description="SANT" evidence="5">
    <location>
        <begin position="573"/>
        <end position="609"/>
    </location>
</feature>
<dbReference type="Pfam" id="PF15784">
    <property type="entry name" value="GPS2_interact"/>
    <property type="match status" value="1"/>
</dbReference>
<evidence type="ECO:0000313" key="7">
    <source>
        <dbReference type="Ensembl" id="ENSNBRP00000020084.1"/>
    </source>
</evidence>
<feature type="region of interest" description="Disordered" evidence="4">
    <location>
        <begin position="921"/>
        <end position="946"/>
    </location>
</feature>
<dbReference type="SUPFAM" id="SSF46689">
    <property type="entry name" value="Homeodomain-like"/>
    <property type="match status" value="2"/>
</dbReference>
<feature type="region of interest" description="Disordered" evidence="4">
    <location>
        <begin position="2092"/>
        <end position="2278"/>
    </location>
</feature>
<dbReference type="InterPro" id="IPR017884">
    <property type="entry name" value="SANT_dom"/>
</dbReference>
<dbReference type="GO" id="GO:0003714">
    <property type="term" value="F:transcription corepressor activity"/>
    <property type="evidence" value="ECO:0007669"/>
    <property type="project" value="TreeGrafter"/>
</dbReference>
<comment type="similarity">
    <text evidence="1">Belongs to the N-CoR nuclear receptor corepressors family.</text>
</comment>
<proteinExistence type="inferred from homology"/>
<evidence type="ECO:0000259" key="6">
    <source>
        <dbReference type="PROSITE" id="PS51294"/>
    </source>
</evidence>
<feature type="compositionally biased region" description="Polar residues" evidence="4">
    <location>
        <begin position="1864"/>
        <end position="1884"/>
    </location>
</feature>
<dbReference type="Bgee" id="ENSNBRG00000015194">
    <property type="expression patterns" value="Expressed in muscle tissue and 9 other cell types or tissues"/>
</dbReference>
<dbReference type="Proteomes" id="UP000261580">
    <property type="component" value="Unassembled WGS sequence"/>
</dbReference>
<feature type="compositionally biased region" description="Polar residues" evidence="4">
    <location>
        <begin position="1978"/>
        <end position="1996"/>
    </location>
</feature>
<protein>
    <submittedName>
        <fullName evidence="7">Nuclear receptor corepressor 1</fullName>
    </submittedName>
</protein>
<feature type="compositionally biased region" description="Basic residues" evidence="4">
    <location>
        <begin position="420"/>
        <end position="430"/>
    </location>
</feature>
<evidence type="ECO:0000259" key="5">
    <source>
        <dbReference type="PROSITE" id="PS51293"/>
    </source>
</evidence>
<dbReference type="PROSITE" id="PS51294">
    <property type="entry name" value="HTH_MYB"/>
    <property type="match status" value="1"/>
</dbReference>
<feature type="region of interest" description="Disordered" evidence="4">
    <location>
        <begin position="144"/>
        <end position="169"/>
    </location>
</feature>
<feature type="compositionally biased region" description="Polar residues" evidence="4">
    <location>
        <begin position="17"/>
        <end position="34"/>
    </location>
</feature>
<feature type="compositionally biased region" description="Basic and acidic residues" evidence="4">
    <location>
        <begin position="2000"/>
        <end position="2017"/>
    </location>
</feature>
<dbReference type="CDD" id="cd00167">
    <property type="entry name" value="SANT"/>
    <property type="match status" value="2"/>
</dbReference>
<dbReference type="PROSITE" id="PS51293">
    <property type="entry name" value="SANT"/>
    <property type="match status" value="2"/>
</dbReference>
<dbReference type="GO" id="GO:0046966">
    <property type="term" value="F:nuclear thyroid hormone receptor binding"/>
    <property type="evidence" value="ECO:0007669"/>
    <property type="project" value="TreeGrafter"/>
</dbReference>
<dbReference type="InterPro" id="IPR031557">
    <property type="entry name" value="N-CoR_GPS2_interact"/>
</dbReference>
<reference evidence="7" key="2">
    <citation type="submission" date="2025-09" db="UniProtKB">
        <authorList>
            <consortium name="Ensembl"/>
        </authorList>
    </citation>
    <scope>IDENTIFICATION</scope>
</reference>
<feature type="compositionally biased region" description="Acidic residues" evidence="4">
    <location>
        <begin position="461"/>
        <end position="470"/>
    </location>
</feature>
<feature type="domain" description="SANT" evidence="5">
    <location>
        <begin position="364"/>
        <end position="415"/>
    </location>
</feature>
<feature type="compositionally biased region" description="Low complexity" evidence="4">
    <location>
        <begin position="522"/>
        <end position="540"/>
    </location>
</feature>
<evidence type="ECO:0000313" key="8">
    <source>
        <dbReference type="Proteomes" id="UP000261580"/>
    </source>
</evidence>
<feature type="compositionally biased region" description="Basic and acidic residues" evidence="4">
    <location>
        <begin position="1458"/>
        <end position="1468"/>
    </location>
</feature>
<sequence>MSSSSGYPPSQGSFSSEQSRYPSQSVQYTFTSSRHPQDFTVPDYRNHMQDPQGRRRPSLLSEFHPGAERPPERRHGYEQQFHSVSAQPEHEVLEAKRPRLETVAEAHITRTPPTAGGIVLPVPHSVQDSLRATVEVKKETQFTVKVESSPGGPTLHMGEEQDTSPSKLSKEELIQSMDRVDREIAKVEQQIFKLKKKQVGYPAWQLFTFRNQVMRKKLILFFKRRNHARKQREQKICQRYDQLMEAWEKKVERMENNPRRKAKESRTREYYERQFPEIRKQREQQERFQRVGQRGTGLSATIARSEHEISEIIDGLSEQENNEKQMRQLSVIPPMMYDSEQRRVKFINMNGLMDDPMKVYKARQFMNVWTEHEKEIFKEKFVQHPKNFGLIASYLERKCVADCVLYYYLTKKNNNYKTLVRRNYGRRRRNQQITRPSQEDKSDEKNEEDKSEKSEKKEDEEKKDEEEKDEKEDSRDIGKDKEKCDGGEDDDGKEQNTPRGRKTANSQGRRKGRITTRSMANEAASVAAEEAPPSAPESSLPDPPQFPKTDPAQKAMKEPAKPQTPVASMDAAKGLVEHGRNWTAIAKMVGTKSEAQCKNFYFNYKRRHNLDNLLQQHKSQGEGLATQSPDDDEDNAEDSDNSSDTESAPSPSQADSSKSGDSKRADGAAGDTQCADQDKGQTSNGKAPEPPCEFTVKQEKIPEGEVGSQEEKARMTSFAGSVHPKTEPLDVVMNPEEVKVKMEPGIKEKGEKGDHGERLHSDNDSSATCSADEDVEAEPERQRIFSMEKPSLLNPPGSVLVPSPKQTQLNIDQLHQRAASIPPMVGNFFRRIILRQKKKKNYNKKTTGLYSVPGPFGTGGMPISGYAMLQHQIKAVHESAHQEEKQRQDHVVIFPLSLCLYAAGKPLPYMPYDMMLAVDQETHSGQPGSPYRLSPRELRKASPDPNAPNVSCYSVPPVLHPATTQLVQNIPDGGRMTFRTIRPPNIPSPPPLIPTTKPTDKPSFIQGGSISQGTPGTYLPPHAIYGPEGTKSSVGSISLGLPRQQDLNKPGKITEILSQLTSELYFVSLCNSLGAAVPSIQDCRGNPAKPGEGLPFRGSITQGTPALAQSSIAADLLKGTITRLATEDPSSPDKARGEQLAKGHVIYEGKSGHIVSYDIAIKNPRENTRSPRTSHELKRTFNMMEEPMGRGHTGREGAPLEGLISRALPRESIHGESKERPVITGSIMQGTPRTAAETYDDTMKYGKQLKQESPPARSFEGGIGKGKPYEGVNTIKEMGRSIHEIPRQDSGQDMCKTPDLPDRRVLEGSMSQIHNLNQPTIKHNVKSLIPSPTKLPHNMPQLEAMERTKYDEGKGVRHTSVVNSTTSVLRSTHQEASKSQLSPGLYEDANARRTPVSYSTNPMSRGSPMLGRASEGGMGSAKSASHERKSTMTPTQRDSVPAKSPVSGGDPVASHSPFDPHHRPEVYRGHLPPHLDPALAFHRVLDPAFMFPRQPSPTGYHNNYQLYTIENTRQTILNDYITSQQMPRGLSPREQSVAIPYAPGSRGIIDLAQMPPTILLPHPGGTGTPTLERIAYLTGPQPPFPPRAFNPTSMSQGEDPSLPHPYTPCEKEREKEREQREREHERERELRERERERANEYMRAGGPEQPVRPGSRGYLHSPSPSHRPQDVGVPQRPSIFQPKSVITSLMPLSAALSAPQSTARHSTAADALAALVDAAASAPQMDVVKVKESKHERDDDMSSARRASSLSEQQQQETERRSLHSPYGAMSLPGSKAYPAYSESTGVGVKDKGPQTKSRIEEELRTHGKTTMTAANFIDVIIKRQIASDKDSRERGSQSSDSSSSLTSSRYDNTGGGAIEVISPASSPVQPQQDKPEDVQQQASVGIRSYDMSRYRQSGEPPQSSSQQPSSSQADSYSQVPKTHRVMTLADHISHIITQDFARNKDPPPVSSSASAAFQSVVPPVSSSGRGKMPSRYSPENQVQAQHHQRPSSRVSPENAPDKPRARPGKSPERGGRPMENYEPISPPQSYQGMDKQESGGPPPQRREGDSSEIRSDSRSPGSVSYLPSFFTKLENTSPMVKSKKQEIFRKLNSTSGNAQPGTEIFNLPAVTSSSSINPRNHSFSDPASNLGLEDIIRKALMGNLEDRQEDQQGGVTSNTGNDPRQEASPSPSMGKQKQGKANSRKSKSPNLGQVYGGGERPSSVSSVHSEGDYHRQAQSQWSWDDRPSSTGPIQFPYNPLTMRILSNTPPTSIASPSIQSQQQQLQQNPAGAPGQRREWQSLLSEQYETLSDSDD</sequence>
<feature type="region of interest" description="Disordered" evidence="4">
    <location>
        <begin position="1365"/>
        <end position="1471"/>
    </location>
</feature>